<sequence>MIFGCRDYNTYALNIETGRRLWNIVEKGSWVIATPLVSQDAIYVGTSDTHRFNILQARTGDLKHSFPLNMRVYAEAVSYKNEIIFGCFNGKLYSLNPANAEIQQIFQTTGSKKNYYTIYGQNDAFKESFSLYGNDVEASEKKILTLGSILSTPFIEQGIAYFGDSNGVIYALRLK</sequence>
<dbReference type="Pfam" id="PF13360">
    <property type="entry name" value="PQQ_2"/>
    <property type="match status" value="1"/>
</dbReference>
<feature type="domain" description="Pyrrolo-quinoline quinone repeat" evidence="1">
    <location>
        <begin position="11"/>
        <end position="102"/>
    </location>
</feature>
<protein>
    <recommendedName>
        <fullName evidence="1">Pyrrolo-quinoline quinone repeat domain-containing protein</fullName>
    </recommendedName>
</protein>
<name>A0A645HNK1_9ZZZZ</name>
<dbReference type="Gene3D" id="2.130.10.10">
    <property type="entry name" value="YVTN repeat-like/Quinoprotein amine dehydrogenase"/>
    <property type="match status" value="1"/>
</dbReference>
<reference evidence="2" key="1">
    <citation type="submission" date="2019-08" db="EMBL/GenBank/DDBJ databases">
        <authorList>
            <person name="Kucharzyk K."/>
            <person name="Murdoch R.W."/>
            <person name="Higgins S."/>
            <person name="Loffler F."/>
        </authorList>
    </citation>
    <scope>NUCLEOTIDE SEQUENCE</scope>
</reference>
<evidence type="ECO:0000259" key="1">
    <source>
        <dbReference type="Pfam" id="PF13360"/>
    </source>
</evidence>
<dbReference type="EMBL" id="VSSQ01092465">
    <property type="protein sequence ID" value="MPN37684.1"/>
    <property type="molecule type" value="Genomic_DNA"/>
</dbReference>
<dbReference type="InterPro" id="IPR002372">
    <property type="entry name" value="PQQ_rpt_dom"/>
</dbReference>
<proteinExistence type="predicted"/>
<gene>
    <name evidence="2" type="ORF">SDC9_185204</name>
</gene>
<comment type="caution">
    <text evidence="2">The sequence shown here is derived from an EMBL/GenBank/DDBJ whole genome shotgun (WGS) entry which is preliminary data.</text>
</comment>
<dbReference type="InterPro" id="IPR015943">
    <property type="entry name" value="WD40/YVTN_repeat-like_dom_sf"/>
</dbReference>
<dbReference type="SUPFAM" id="SSF50998">
    <property type="entry name" value="Quinoprotein alcohol dehydrogenase-like"/>
    <property type="match status" value="1"/>
</dbReference>
<dbReference type="AlphaFoldDB" id="A0A645HNK1"/>
<evidence type="ECO:0000313" key="2">
    <source>
        <dbReference type="EMBL" id="MPN37684.1"/>
    </source>
</evidence>
<accession>A0A645HNK1</accession>
<dbReference type="InterPro" id="IPR011047">
    <property type="entry name" value="Quinoprotein_ADH-like_sf"/>
</dbReference>
<organism evidence="2">
    <name type="scientific">bioreactor metagenome</name>
    <dbReference type="NCBI Taxonomy" id="1076179"/>
    <lineage>
        <taxon>unclassified sequences</taxon>
        <taxon>metagenomes</taxon>
        <taxon>ecological metagenomes</taxon>
    </lineage>
</organism>